<evidence type="ECO:0000256" key="2">
    <source>
        <dbReference type="ARBA" id="ARBA00013184"/>
    </source>
</evidence>
<dbReference type="AlphaFoldDB" id="A0A6V7TKW5"/>
<keyword evidence="6" id="KW-0007">Acetylation</keyword>
<evidence type="ECO:0000259" key="10">
    <source>
        <dbReference type="PROSITE" id="PS51726"/>
    </source>
</evidence>
<keyword evidence="4" id="KW-0863">Zinc-finger</keyword>
<evidence type="ECO:0000256" key="1">
    <source>
        <dbReference type="ARBA" id="ARBA00010107"/>
    </source>
</evidence>
<dbReference type="GO" id="GO:0006357">
    <property type="term" value="P:regulation of transcription by RNA polymerase II"/>
    <property type="evidence" value="ECO:0007669"/>
    <property type="project" value="TreeGrafter"/>
</dbReference>
<dbReference type="GO" id="GO:0036409">
    <property type="term" value="C:histone H3-K14 acetyltransferase complex"/>
    <property type="evidence" value="ECO:0007669"/>
    <property type="project" value="TreeGrafter"/>
</dbReference>
<evidence type="ECO:0000256" key="8">
    <source>
        <dbReference type="RuleBase" id="RU361211"/>
    </source>
</evidence>
<dbReference type="PANTHER" id="PTHR10615">
    <property type="entry name" value="HISTONE ACETYLTRANSFERASE"/>
    <property type="match status" value="1"/>
</dbReference>
<dbReference type="Gene3D" id="3.30.60.60">
    <property type="entry name" value="N-acetyl transferase-like"/>
    <property type="match status" value="1"/>
</dbReference>
<dbReference type="InterPro" id="IPR002717">
    <property type="entry name" value="HAT_MYST-type"/>
</dbReference>
<evidence type="ECO:0000256" key="6">
    <source>
        <dbReference type="ARBA" id="ARBA00022990"/>
    </source>
</evidence>
<name>A0A6V7TKW5_MELEN</name>
<comment type="caution">
    <text evidence="11">The sequence shown here is derived from an EMBL/GenBank/DDBJ whole genome shotgun (WGS) entry which is preliminary data.</text>
</comment>
<dbReference type="InterPro" id="IPR016181">
    <property type="entry name" value="Acyl_CoA_acyltransferase"/>
</dbReference>
<dbReference type="GO" id="GO:0010485">
    <property type="term" value="F:histone H4 acetyltransferase activity"/>
    <property type="evidence" value="ECO:0007669"/>
    <property type="project" value="TreeGrafter"/>
</dbReference>
<dbReference type="Gene3D" id="3.40.630.30">
    <property type="match status" value="1"/>
</dbReference>
<dbReference type="Pfam" id="PF01853">
    <property type="entry name" value="MOZ_SAS"/>
    <property type="match status" value="1"/>
</dbReference>
<keyword evidence="3" id="KW-0808">Transferase</keyword>
<dbReference type="InterPro" id="IPR036388">
    <property type="entry name" value="WH-like_DNA-bd_sf"/>
</dbReference>
<comment type="subcellular location">
    <subcellularLocation>
        <location evidence="8">Nucleus</location>
    </subcellularLocation>
</comment>
<evidence type="ECO:0000256" key="9">
    <source>
        <dbReference type="SAM" id="MobiDB-lite"/>
    </source>
</evidence>
<reference evidence="11 12" key="1">
    <citation type="submission" date="2020-08" db="EMBL/GenBank/DDBJ databases">
        <authorList>
            <person name="Koutsovoulos G."/>
            <person name="Danchin GJ E."/>
        </authorList>
    </citation>
    <scope>NUCLEOTIDE SEQUENCE [LARGE SCALE GENOMIC DNA]</scope>
</reference>
<evidence type="ECO:0000256" key="3">
    <source>
        <dbReference type="ARBA" id="ARBA00022679"/>
    </source>
</evidence>
<dbReference type="PROSITE" id="PS51726">
    <property type="entry name" value="MYST_HAT"/>
    <property type="match status" value="1"/>
</dbReference>
<dbReference type="GO" id="GO:0003712">
    <property type="term" value="F:transcription coregulator activity"/>
    <property type="evidence" value="ECO:0007669"/>
    <property type="project" value="TreeGrafter"/>
</dbReference>
<keyword evidence="5" id="KW-0862">Zinc</keyword>
<dbReference type="SUPFAM" id="SSF55729">
    <property type="entry name" value="Acyl-CoA N-acyltransferases (Nat)"/>
    <property type="match status" value="1"/>
</dbReference>
<feature type="region of interest" description="Disordered" evidence="9">
    <location>
        <begin position="1"/>
        <end position="20"/>
    </location>
</feature>
<gene>
    <name evidence="11" type="ORF">MENT_LOCUS757</name>
</gene>
<proteinExistence type="inferred from homology"/>
<comment type="similarity">
    <text evidence="1 8">Belongs to the MYST (SAS/MOZ) family.</text>
</comment>
<dbReference type="GO" id="GO:0010484">
    <property type="term" value="F:histone H3 acetyltransferase activity"/>
    <property type="evidence" value="ECO:0007669"/>
    <property type="project" value="TreeGrafter"/>
</dbReference>
<dbReference type="PANTHER" id="PTHR10615:SF161">
    <property type="entry name" value="HISTONE ACETYLTRANSFERASE KAT7"/>
    <property type="match status" value="1"/>
</dbReference>
<evidence type="ECO:0000313" key="11">
    <source>
        <dbReference type="EMBL" id="CAD2124158.1"/>
    </source>
</evidence>
<dbReference type="GO" id="GO:0003682">
    <property type="term" value="F:chromatin binding"/>
    <property type="evidence" value="ECO:0007669"/>
    <property type="project" value="TreeGrafter"/>
</dbReference>
<feature type="compositionally biased region" description="Low complexity" evidence="9">
    <location>
        <begin position="1"/>
        <end position="10"/>
    </location>
</feature>
<evidence type="ECO:0000256" key="5">
    <source>
        <dbReference type="ARBA" id="ARBA00022833"/>
    </source>
</evidence>
<feature type="active site" description="Proton donor/acceptor" evidence="7">
    <location>
        <position position="368"/>
    </location>
</feature>
<feature type="domain" description="MYST-type HAT" evidence="10">
    <location>
        <begin position="189"/>
        <end position="462"/>
    </location>
</feature>
<evidence type="ECO:0000313" key="12">
    <source>
        <dbReference type="Proteomes" id="UP000580250"/>
    </source>
</evidence>
<keyword evidence="8" id="KW-0539">Nucleus</keyword>
<dbReference type="GO" id="GO:0008270">
    <property type="term" value="F:zinc ion binding"/>
    <property type="evidence" value="ECO:0007669"/>
    <property type="project" value="UniProtKB-KW"/>
</dbReference>
<keyword evidence="4" id="KW-0479">Metal-binding</keyword>
<comment type="catalytic activity">
    <reaction evidence="8">
        <text>L-lysyl-[protein] + acetyl-CoA = N(6)-acetyl-L-lysyl-[protein] + CoA + H(+)</text>
        <dbReference type="Rhea" id="RHEA:45948"/>
        <dbReference type="Rhea" id="RHEA-COMP:9752"/>
        <dbReference type="Rhea" id="RHEA-COMP:10731"/>
        <dbReference type="ChEBI" id="CHEBI:15378"/>
        <dbReference type="ChEBI" id="CHEBI:29969"/>
        <dbReference type="ChEBI" id="CHEBI:57287"/>
        <dbReference type="ChEBI" id="CHEBI:57288"/>
        <dbReference type="ChEBI" id="CHEBI:61930"/>
        <dbReference type="EC" id="2.3.1.48"/>
    </reaction>
</comment>
<dbReference type="EC" id="2.3.1.48" evidence="2 8"/>
<dbReference type="EMBL" id="CAJEWN010000002">
    <property type="protein sequence ID" value="CAD2124158.1"/>
    <property type="molecule type" value="Genomic_DNA"/>
</dbReference>
<evidence type="ECO:0000256" key="4">
    <source>
        <dbReference type="ARBA" id="ARBA00022771"/>
    </source>
</evidence>
<dbReference type="InterPro" id="IPR050603">
    <property type="entry name" value="MYST_HAT"/>
</dbReference>
<dbReference type="OrthoDB" id="787137at2759"/>
<evidence type="ECO:0000256" key="7">
    <source>
        <dbReference type="PIRSR" id="PIRSR602717-51"/>
    </source>
</evidence>
<dbReference type="Gene3D" id="1.10.10.10">
    <property type="entry name" value="Winged helix-like DNA-binding domain superfamily/Winged helix DNA-binding domain"/>
    <property type="match status" value="1"/>
</dbReference>
<protein>
    <recommendedName>
        <fullName evidence="2 8">Histone acetyltransferase</fullName>
        <ecNumber evidence="2 8">2.3.1.48</ecNumber>
    </recommendedName>
</protein>
<organism evidence="11 12">
    <name type="scientific">Meloidogyne enterolobii</name>
    <name type="common">Root-knot nematode worm</name>
    <name type="synonym">Meloidogyne mayaguensis</name>
    <dbReference type="NCBI Taxonomy" id="390850"/>
    <lineage>
        <taxon>Eukaryota</taxon>
        <taxon>Metazoa</taxon>
        <taxon>Ecdysozoa</taxon>
        <taxon>Nematoda</taxon>
        <taxon>Chromadorea</taxon>
        <taxon>Rhabditida</taxon>
        <taxon>Tylenchina</taxon>
        <taxon>Tylenchomorpha</taxon>
        <taxon>Tylenchoidea</taxon>
        <taxon>Meloidogynidae</taxon>
        <taxon>Meloidogyninae</taxon>
        <taxon>Meloidogyne</taxon>
    </lineage>
</organism>
<accession>A0A6V7TKW5</accession>
<dbReference type="Proteomes" id="UP000580250">
    <property type="component" value="Unassembled WGS sequence"/>
</dbReference>
<sequence>MPSLRSSIRVTRSRRRKDMRTTKSVLMQLNSLSLEKKKIIKKEVPHNNKKLFRGETVSPSALPTSNRKLRISLSSLSNSSGSPELDLNQIVLRKKIILSSSTDTSISILNNSTSSKQDNQQSSEHQQILIENSNQWQTPESKNLIKFQKTPGKTKRRIGARSSQSSEIFSALQKRVLTEMGIKPEGQSKRNTLNQWLQFGQFVRFKPLYEGSYAEPLNSASIIYVCEFCLTHFLSLQLFKTHVKFCPCCFPPGNEIYRDVDEGICIWEVEGCFEMTYCRNLCLMAKLFMSSKTLYHEVDTFTFYILTEISTRGCVTVGYFSKEKNPSKNNNLSCLLTLPHAQGKGYGKLLIDLSYQFSKLEHKIGSPEHPLSDMGLLAYRSYWRSVLFSALRQRNNSQTITIKDLSIETAIHSSDIISTLIVNDMLVSRHDCFYIDIEKALNASPDSLRRRSIRADLLKWLPPFDPIPYSKMNSYASSN</sequence>